<feature type="compositionally biased region" description="Basic and acidic residues" evidence="1">
    <location>
        <begin position="89"/>
        <end position="103"/>
    </location>
</feature>
<evidence type="ECO:0000313" key="3">
    <source>
        <dbReference type="Proteomes" id="UP000298173"/>
    </source>
</evidence>
<dbReference type="EMBL" id="SOEY01000006">
    <property type="protein sequence ID" value="TFB76285.1"/>
    <property type="molecule type" value="Genomic_DNA"/>
</dbReference>
<comment type="caution">
    <text evidence="2">The sequence shown here is derived from an EMBL/GenBank/DDBJ whole genome shotgun (WGS) entry which is preliminary data.</text>
</comment>
<sequence length="130" mass="14234">MQHRDRADNYAANEHHGKQVDGHADQHENRPDGVPGQANDQRPAPTEGRPPHQGVGEMLAPDEDRSADGAEQQKMHHEPVGSQKALMRQYDDAEHGKPADDHCVGLQAPGTCRPLRWSAGTRCGGRARGR</sequence>
<dbReference type="AlphaFoldDB" id="A0A4R8V4Y8"/>
<feature type="compositionally biased region" description="Basic and acidic residues" evidence="1">
    <location>
        <begin position="1"/>
        <end position="31"/>
    </location>
</feature>
<proteinExistence type="predicted"/>
<gene>
    <name evidence="2" type="ORF">E3O06_02635</name>
</gene>
<protein>
    <submittedName>
        <fullName evidence="2">Uncharacterized protein</fullName>
    </submittedName>
</protein>
<feature type="compositionally biased region" description="Basic and acidic residues" evidence="1">
    <location>
        <begin position="62"/>
        <end position="79"/>
    </location>
</feature>
<reference evidence="2 3" key="1">
    <citation type="submission" date="2019-03" db="EMBL/GenBank/DDBJ databases">
        <title>Genomics of glacier-inhabiting Cryobacterium strains.</title>
        <authorList>
            <person name="Liu Q."/>
            <person name="Xin Y.-H."/>
        </authorList>
    </citation>
    <scope>NUCLEOTIDE SEQUENCE [LARGE SCALE GENOMIC DNA]</scope>
    <source>
        <strain evidence="2 3">HLT2-23</strain>
    </source>
</reference>
<feature type="region of interest" description="Disordered" evidence="1">
    <location>
        <begin position="1"/>
        <end position="130"/>
    </location>
</feature>
<keyword evidence="3" id="KW-1185">Reference proteome</keyword>
<name>A0A4R8V4Y8_9MICO</name>
<accession>A0A4R8V4Y8</accession>
<evidence type="ECO:0000313" key="2">
    <source>
        <dbReference type="EMBL" id="TFB76285.1"/>
    </source>
</evidence>
<dbReference type="Proteomes" id="UP000298173">
    <property type="component" value="Unassembled WGS sequence"/>
</dbReference>
<evidence type="ECO:0000256" key="1">
    <source>
        <dbReference type="SAM" id="MobiDB-lite"/>
    </source>
</evidence>
<organism evidence="2 3">
    <name type="scientific">Cryobacterium glaciale</name>
    <dbReference type="NCBI Taxonomy" id="1259145"/>
    <lineage>
        <taxon>Bacteria</taxon>
        <taxon>Bacillati</taxon>
        <taxon>Actinomycetota</taxon>
        <taxon>Actinomycetes</taxon>
        <taxon>Micrococcales</taxon>
        <taxon>Microbacteriaceae</taxon>
        <taxon>Cryobacterium</taxon>
    </lineage>
</organism>